<dbReference type="GO" id="GO:0015074">
    <property type="term" value="P:DNA integration"/>
    <property type="evidence" value="ECO:0007669"/>
    <property type="project" value="InterPro"/>
</dbReference>
<dbReference type="Pfam" id="PF22936">
    <property type="entry name" value="Pol_BBD"/>
    <property type="match status" value="1"/>
</dbReference>
<organism evidence="4 5">
    <name type="scientific">Cuscuta epithymum</name>
    <dbReference type="NCBI Taxonomy" id="186058"/>
    <lineage>
        <taxon>Eukaryota</taxon>
        <taxon>Viridiplantae</taxon>
        <taxon>Streptophyta</taxon>
        <taxon>Embryophyta</taxon>
        <taxon>Tracheophyta</taxon>
        <taxon>Spermatophyta</taxon>
        <taxon>Magnoliopsida</taxon>
        <taxon>eudicotyledons</taxon>
        <taxon>Gunneridae</taxon>
        <taxon>Pentapetalae</taxon>
        <taxon>asterids</taxon>
        <taxon>lamiids</taxon>
        <taxon>Solanales</taxon>
        <taxon>Convolvulaceae</taxon>
        <taxon>Cuscuteae</taxon>
        <taxon>Cuscuta</taxon>
        <taxon>Cuscuta subgen. Cuscuta</taxon>
    </lineage>
</organism>
<dbReference type="Pfam" id="PF07727">
    <property type="entry name" value="RVT_2"/>
    <property type="match status" value="1"/>
</dbReference>
<dbReference type="InterPro" id="IPR001584">
    <property type="entry name" value="Integrase_cat-core"/>
</dbReference>
<keyword evidence="1" id="KW-0064">Aspartyl protease</keyword>
<dbReference type="Proteomes" id="UP001152523">
    <property type="component" value="Unassembled WGS sequence"/>
</dbReference>
<dbReference type="Pfam" id="PF25597">
    <property type="entry name" value="SH3_retrovirus"/>
    <property type="match status" value="1"/>
</dbReference>
<dbReference type="GO" id="GO:0004190">
    <property type="term" value="F:aspartic-type endopeptidase activity"/>
    <property type="evidence" value="ECO:0007669"/>
    <property type="project" value="UniProtKB-KW"/>
</dbReference>
<dbReference type="InterPro" id="IPR043502">
    <property type="entry name" value="DNA/RNA_pol_sf"/>
</dbReference>
<evidence type="ECO:0000256" key="1">
    <source>
        <dbReference type="ARBA" id="ARBA00022750"/>
    </source>
</evidence>
<dbReference type="EMBL" id="CAMAPF010001029">
    <property type="protein sequence ID" value="CAH9141418.1"/>
    <property type="molecule type" value="Genomic_DNA"/>
</dbReference>
<feature type="region of interest" description="Disordered" evidence="2">
    <location>
        <begin position="553"/>
        <end position="685"/>
    </location>
</feature>
<gene>
    <name evidence="4" type="ORF">CEPIT_LOCUS39112</name>
</gene>
<dbReference type="InterPro" id="IPR012337">
    <property type="entry name" value="RNaseH-like_sf"/>
</dbReference>
<feature type="compositionally biased region" description="Polar residues" evidence="2">
    <location>
        <begin position="494"/>
        <end position="506"/>
    </location>
</feature>
<dbReference type="GO" id="GO:0003676">
    <property type="term" value="F:nucleic acid binding"/>
    <property type="evidence" value="ECO:0007669"/>
    <property type="project" value="InterPro"/>
</dbReference>
<dbReference type="PANTHER" id="PTHR11439:SF498">
    <property type="entry name" value="DNAK FAMILY PROTEIN"/>
    <property type="match status" value="1"/>
</dbReference>
<proteinExistence type="predicted"/>
<keyword evidence="5" id="KW-1185">Reference proteome</keyword>
<keyword evidence="1" id="KW-0378">Hydrolase</keyword>
<accession>A0AAV0G112</accession>
<keyword evidence="1" id="KW-0645">Protease</keyword>
<dbReference type="SUPFAM" id="SSF56672">
    <property type="entry name" value="DNA/RNA polymerases"/>
    <property type="match status" value="1"/>
</dbReference>
<feature type="domain" description="Integrase catalytic" evidence="3">
    <location>
        <begin position="206"/>
        <end position="381"/>
    </location>
</feature>
<evidence type="ECO:0000256" key="2">
    <source>
        <dbReference type="SAM" id="MobiDB-lite"/>
    </source>
</evidence>
<feature type="region of interest" description="Disordered" evidence="2">
    <location>
        <begin position="481"/>
        <end position="539"/>
    </location>
</feature>
<evidence type="ECO:0000313" key="4">
    <source>
        <dbReference type="EMBL" id="CAH9141418.1"/>
    </source>
</evidence>
<dbReference type="InterPro" id="IPR057670">
    <property type="entry name" value="SH3_retrovirus"/>
</dbReference>
<reference evidence="4" key="1">
    <citation type="submission" date="2022-07" db="EMBL/GenBank/DDBJ databases">
        <authorList>
            <person name="Macas J."/>
            <person name="Novak P."/>
            <person name="Neumann P."/>
        </authorList>
    </citation>
    <scope>NUCLEOTIDE SEQUENCE</scope>
</reference>
<dbReference type="InterPro" id="IPR036397">
    <property type="entry name" value="RNaseH_sf"/>
</dbReference>
<dbReference type="Pfam" id="PF13976">
    <property type="entry name" value="gag_pre-integrs"/>
    <property type="match status" value="1"/>
</dbReference>
<dbReference type="CDD" id="cd09272">
    <property type="entry name" value="RNase_HI_RT_Ty1"/>
    <property type="match status" value="1"/>
</dbReference>
<dbReference type="SUPFAM" id="SSF53098">
    <property type="entry name" value="Ribonuclease H-like"/>
    <property type="match status" value="1"/>
</dbReference>
<dbReference type="InterPro" id="IPR013103">
    <property type="entry name" value="RVT_2"/>
</dbReference>
<comment type="caution">
    <text evidence="4">The sequence shown here is derived from an EMBL/GenBank/DDBJ whole genome shotgun (WGS) entry which is preliminary data.</text>
</comment>
<protein>
    <recommendedName>
        <fullName evidence="3">Integrase catalytic domain-containing protein</fullName>
    </recommendedName>
</protein>
<feature type="compositionally biased region" description="Polar residues" evidence="2">
    <location>
        <begin position="584"/>
        <end position="614"/>
    </location>
</feature>
<dbReference type="InterPro" id="IPR025724">
    <property type="entry name" value="GAG-pre-integrase_dom"/>
</dbReference>
<dbReference type="PROSITE" id="PS50994">
    <property type="entry name" value="INTEGRASE"/>
    <property type="match status" value="1"/>
</dbReference>
<evidence type="ECO:0000313" key="5">
    <source>
        <dbReference type="Proteomes" id="UP001152523"/>
    </source>
</evidence>
<dbReference type="AlphaFoldDB" id="A0AAV0G112"/>
<feature type="compositionally biased region" description="Polar residues" evidence="2">
    <location>
        <begin position="643"/>
        <end position="672"/>
    </location>
</feature>
<sequence>MVICDTTIKKSCEVVCSSSPSSSNSQVNMAYTLPHVRPWIIDSGASEHITCSDMNLFNITRHTSESSVRIPNGESIPVNAVGSLYLPNGILLERVLYIPKFQCNLLSVSRLTSDLNCTLIFFPDFCILQNVSSKKLIGVGKLCDGLYYLEPPRSEGVAMSVSITPDLWHQRLGHASDGKLHHISSLKGFRRSNNFCDPCIRAKQTRLPFPTSSIKTTRCFELIHCDIWGGYRCDSISGARYFLSIVDDFTRGVWVYLMKNKSEVSQFIMHFCNMIETQFEQKVKRIRADNGVEFKTNSLLDYYGRTGILLETSCTDTPQQNGVVERKHRHILEIARALRFQSGLPIDFWGECILTAVYIINRLPSPIISNKSPFEMLFGKVPSYDHLRVFGCLVYAHDNKRKDKFAERGSPCIFIGYPHGQKAYRVFDLQKHNVYSSRDVTFCEEIFPFKLNLDQELDFPSLVEKVYNHTVNNGHFTPHHNASSSNFLPHPIITSGQDTGQSTCGPTSGLLRDNLPPSGLLPTHHVPGQPHQLDQQSDCRSAELTQQLHVDFDLPTTGQLPMGHVSRQKQTATRESASRLHMENSPTPAASTNISHNSLPKEQLPYTDQMQRFSPPSPTRESTRHGPTSENIDDLQVEDTIPATIQSPSQLPLNVSAQGTSPTGPSMRSSNIAPPLEQRRGDRNRRMPKYLDHYETDLPSSLDHSKSATNAVNSTVYPISKYINYEKFSRTHKAYLTAITSRDEPKYFSQAVRDPLWRDAMQKEINALEENNTWVLVSLPPGKKAIDSKWVYKIKYKSNGDVERYKARLVARGFTQVEGVDFHETFAPVAKLVTVRCLLAVAAKRDWTVHQLDVNNAFLHGDLSEDVYMRLPQGFAKKDDTRVCKLQKSLYGLRQASRNWYHKFTQALVGIGFRQSRADHSLFIFQKGLVHTFALIYVDDVILAGNDSSHIDSIKHYLDTKFSIKDLGKLKYFLGIEVARSPEGFVLSQRKYTLDILDESGNLAGRPSLFPMEQNLKLRPDDGSPLVDAPSYRRLIGRLLYLTVTRPDIVYSVSQLSQFLGAPRQSHFDAAIRVLRYLKSTPGQGIFLSSDHDFTLTGYCDADWAGCSFTRRSSTGYLITIGASPISWRTKKQSVVSRSSAEAEYRAMAVTVSEILWLRWLLRDLTIYQKGPTLLYCDNQAARHIALNPVFHERTKHVEMDCHFVRERVASNEIQPQYISTTNQVADIFTKALGTDRFHFLRSKLGVRDLHTPP</sequence>
<evidence type="ECO:0000259" key="3">
    <source>
        <dbReference type="PROSITE" id="PS50994"/>
    </source>
</evidence>
<dbReference type="PANTHER" id="PTHR11439">
    <property type="entry name" value="GAG-POL-RELATED RETROTRANSPOSON"/>
    <property type="match status" value="1"/>
</dbReference>
<dbReference type="Gene3D" id="3.30.420.10">
    <property type="entry name" value="Ribonuclease H-like superfamily/Ribonuclease H"/>
    <property type="match status" value="1"/>
</dbReference>
<dbReference type="InterPro" id="IPR054722">
    <property type="entry name" value="PolX-like_BBD"/>
</dbReference>
<dbReference type="Pfam" id="PF00665">
    <property type="entry name" value="rve"/>
    <property type="match status" value="1"/>
</dbReference>
<name>A0AAV0G112_9ASTE</name>